<feature type="region of interest" description="Disordered" evidence="1">
    <location>
        <begin position="246"/>
        <end position="300"/>
    </location>
</feature>
<feature type="compositionally biased region" description="Low complexity" evidence="1">
    <location>
        <begin position="251"/>
        <end position="261"/>
    </location>
</feature>
<name>A0ABQ4DNF6_9CELL</name>
<protein>
    <submittedName>
        <fullName evidence="2">Uncharacterized protein</fullName>
    </submittedName>
</protein>
<feature type="region of interest" description="Disordered" evidence="1">
    <location>
        <begin position="1"/>
        <end position="46"/>
    </location>
</feature>
<organism evidence="2 3">
    <name type="scientific">Cellulomonas phragmiteti</name>
    <dbReference type="NCBI Taxonomy" id="478780"/>
    <lineage>
        <taxon>Bacteria</taxon>
        <taxon>Bacillati</taxon>
        <taxon>Actinomycetota</taxon>
        <taxon>Actinomycetes</taxon>
        <taxon>Micrococcales</taxon>
        <taxon>Cellulomonadaceae</taxon>
        <taxon>Cellulomonas</taxon>
    </lineage>
</organism>
<dbReference type="EMBL" id="BONP01000016">
    <property type="protein sequence ID" value="GIG40870.1"/>
    <property type="molecule type" value="Genomic_DNA"/>
</dbReference>
<feature type="compositionally biased region" description="Pro residues" evidence="1">
    <location>
        <begin position="275"/>
        <end position="287"/>
    </location>
</feature>
<sequence>MDDARDPRDPRVTPSGAPDAAAPATDAPTDAAVARVRAADPASDAVPDTARLHARLTDATGVPLAAAAPATDELAAARARRAGPARWLQVAAVAAGVALVGGGGYAVGAAGAGEPSAPPIALQGAGGAAGAPELATADMAGADARSMMAPGWFGGRTVFSGSGLAGAAGSGRAWAFDATAAATSATAARVAEVLGVTGEPRQEWGQWVVGTNDGTSATVQVGVDGQASMWFYDRAWDPSVCTSGVPETLDGAGSAGSAGAAEQGVPEPDVAVEPLPAPGLPQDPAPADPSVCDPAATPTGDAATAAARDLMGRLGVDTAGYEFTVFEDTGVPGLVSVTGAQVVDGTQTGLGWSVQLAGTGVQSVSGPLATLVELGTYDHVSADEAVERLNDPRFGASYGGMVPLAARAEGAVADDVVTLPAEPAAEPTVPPVPSAGDPVAWPVQHVTITGARLGVTLLTTPTGATLLVPAWELSDADGGTWSVVAVVEDQLDLSAA</sequence>
<proteinExistence type="predicted"/>
<dbReference type="Proteomes" id="UP000614741">
    <property type="component" value="Unassembled WGS sequence"/>
</dbReference>
<reference evidence="2 3" key="1">
    <citation type="submission" date="2021-01" db="EMBL/GenBank/DDBJ databases">
        <title>Whole genome shotgun sequence of Cellulomonas phragmiteti NBRC 110785.</title>
        <authorList>
            <person name="Komaki H."/>
            <person name="Tamura T."/>
        </authorList>
    </citation>
    <scope>NUCLEOTIDE SEQUENCE [LARGE SCALE GENOMIC DNA]</scope>
    <source>
        <strain evidence="2 3">NBRC 110785</strain>
    </source>
</reference>
<comment type="caution">
    <text evidence="2">The sequence shown here is derived from an EMBL/GenBank/DDBJ whole genome shotgun (WGS) entry which is preliminary data.</text>
</comment>
<evidence type="ECO:0000256" key="1">
    <source>
        <dbReference type="SAM" id="MobiDB-lite"/>
    </source>
</evidence>
<feature type="compositionally biased region" description="Low complexity" evidence="1">
    <location>
        <begin position="17"/>
        <end position="46"/>
    </location>
</feature>
<accession>A0ABQ4DNF6</accession>
<evidence type="ECO:0000313" key="3">
    <source>
        <dbReference type="Proteomes" id="UP000614741"/>
    </source>
</evidence>
<keyword evidence="3" id="KW-1185">Reference proteome</keyword>
<dbReference type="RefSeq" id="WP_203674946.1">
    <property type="nucleotide sequence ID" value="NZ_BONP01000016.1"/>
</dbReference>
<evidence type="ECO:0000313" key="2">
    <source>
        <dbReference type="EMBL" id="GIG40870.1"/>
    </source>
</evidence>
<feature type="compositionally biased region" description="Basic and acidic residues" evidence="1">
    <location>
        <begin position="1"/>
        <end position="11"/>
    </location>
</feature>
<gene>
    <name evidence="2" type="ORF">Cph01nite_26320</name>
</gene>